<comment type="caution">
    <text evidence="1">The sequence shown here is derived from an EMBL/GenBank/DDBJ whole genome shotgun (WGS) entry which is preliminary data.</text>
</comment>
<keyword evidence="2" id="KW-1185">Reference proteome</keyword>
<evidence type="ECO:0000313" key="2">
    <source>
        <dbReference type="Proteomes" id="UP000248198"/>
    </source>
</evidence>
<gene>
    <name evidence="1" type="ORF">B0O44_105198</name>
</gene>
<reference evidence="1 2" key="1">
    <citation type="submission" date="2018-06" db="EMBL/GenBank/DDBJ databases">
        <title>Genomic Encyclopedia of Archaeal and Bacterial Type Strains, Phase II (KMG-II): from individual species to whole genera.</title>
        <authorList>
            <person name="Goeker M."/>
        </authorList>
    </citation>
    <scope>NUCLEOTIDE SEQUENCE [LARGE SCALE GENOMIC DNA]</scope>
    <source>
        <strain evidence="1 2">DSM 27372</strain>
    </source>
</reference>
<proteinExistence type="predicted"/>
<sequence>MSIHLPYPLNIHRLDDYKSRPDLQSTNCYRLLWLDDGSGLIFLQPHTDLSLKLIGSKGWAILFGERQYSRFKNHYAFYIPFLENKLAKQQIIIPLKKQMLSLLETYTGQLKYTLDQNLSPLKAQTELNQLLKVSSEAYDQMQSIMTGLSIGYALKQPLQK</sequence>
<name>A0A318UFD9_9SPHI</name>
<dbReference type="EMBL" id="QKLU01000005">
    <property type="protein sequence ID" value="PYF72827.1"/>
    <property type="molecule type" value="Genomic_DNA"/>
</dbReference>
<dbReference type="RefSeq" id="WP_110832612.1">
    <property type="nucleotide sequence ID" value="NZ_QKLU01000005.1"/>
</dbReference>
<organism evidence="1 2">
    <name type="scientific">Pedobacter nutrimenti</name>
    <dbReference type="NCBI Taxonomy" id="1241337"/>
    <lineage>
        <taxon>Bacteria</taxon>
        <taxon>Pseudomonadati</taxon>
        <taxon>Bacteroidota</taxon>
        <taxon>Sphingobacteriia</taxon>
        <taxon>Sphingobacteriales</taxon>
        <taxon>Sphingobacteriaceae</taxon>
        <taxon>Pedobacter</taxon>
    </lineage>
</organism>
<dbReference type="Proteomes" id="UP000248198">
    <property type="component" value="Unassembled WGS sequence"/>
</dbReference>
<accession>A0A318UFD9</accession>
<protein>
    <submittedName>
        <fullName evidence="1">Uncharacterized protein</fullName>
    </submittedName>
</protein>
<evidence type="ECO:0000313" key="1">
    <source>
        <dbReference type="EMBL" id="PYF72827.1"/>
    </source>
</evidence>
<dbReference type="AlphaFoldDB" id="A0A318UFD9"/>